<dbReference type="OrthoDB" id="3556862at2759"/>
<feature type="compositionally biased region" description="Polar residues" evidence="1">
    <location>
        <begin position="31"/>
        <end position="45"/>
    </location>
</feature>
<proteinExistence type="predicted"/>
<feature type="region of interest" description="Disordered" evidence="1">
    <location>
        <begin position="1"/>
        <end position="139"/>
    </location>
</feature>
<feature type="compositionally biased region" description="Polar residues" evidence="1">
    <location>
        <begin position="55"/>
        <end position="64"/>
    </location>
</feature>
<organism evidence="2 3">
    <name type="scientific">Hyaloscypha variabilis (strain UAMH 11265 / GT02V1 / F)</name>
    <name type="common">Meliniomyces variabilis</name>
    <dbReference type="NCBI Taxonomy" id="1149755"/>
    <lineage>
        <taxon>Eukaryota</taxon>
        <taxon>Fungi</taxon>
        <taxon>Dikarya</taxon>
        <taxon>Ascomycota</taxon>
        <taxon>Pezizomycotina</taxon>
        <taxon>Leotiomycetes</taxon>
        <taxon>Helotiales</taxon>
        <taxon>Hyaloscyphaceae</taxon>
        <taxon>Hyaloscypha</taxon>
        <taxon>Hyaloscypha variabilis</taxon>
    </lineage>
</organism>
<feature type="compositionally biased region" description="Low complexity" evidence="1">
    <location>
        <begin position="12"/>
        <end position="22"/>
    </location>
</feature>
<evidence type="ECO:0000313" key="2">
    <source>
        <dbReference type="EMBL" id="PMD35688.1"/>
    </source>
</evidence>
<keyword evidence="3" id="KW-1185">Reference proteome</keyword>
<evidence type="ECO:0008006" key="4">
    <source>
        <dbReference type="Google" id="ProtNLM"/>
    </source>
</evidence>
<dbReference type="AlphaFoldDB" id="A0A2J6RAZ5"/>
<gene>
    <name evidence="2" type="ORF">L207DRAFT_570177</name>
</gene>
<evidence type="ECO:0000313" key="3">
    <source>
        <dbReference type="Proteomes" id="UP000235786"/>
    </source>
</evidence>
<protein>
    <recommendedName>
        <fullName evidence="4">SRR1-like domain-containing protein</fullName>
    </recommendedName>
</protein>
<name>A0A2J6RAZ5_HYAVF</name>
<reference evidence="2 3" key="1">
    <citation type="submission" date="2016-04" db="EMBL/GenBank/DDBJ databases">
        <title>A degradative enzymes factory behind the ericoid mycorrhizal symbiosis.</title>
        <authorList>
            <consortium name="DOE Joint Genome Institute"/>
            <person name="Martino E."/>
            <person name="Morin E."/>
            <person name="Grelet G."/>
            <person name="Kuo A."/>
            <person name="Kohler A."/>
            <person name="Daghino S."/>
            <person name="Barry K."/>
            <person name="Choi C."/>
            <person name="Cichocki N."/>
            <person name="Clum A."/>
            <person name="Copeland A."/>
            <person name="Hainaut M."/>
            <person name="Haridas S."/>
            <person name="Labutti K."/>
            <person name="Lindquist E."/>
            <person name="Lipzen A."/>
            <person name="Khouja H.-R."/>
            <person name="Murat C."/>
            <person name="Ohm R."/>
            <person name="Olson A."/>
            <person name="Spatafora J."/>
            <person name="Veneault-Fourrey C."/>
            <person name="Henrissat B."/>
            <person name="Grigoriev I."/>
            <person name="Martin F."/>
            <person name="Perotto S."/>
        </authorList>
    </citation>
    <scope>NUCLEOTIDE SEQUENCE [LARGE SCALE GENOMIC DNA]</scope>
    <source>
        <strain evidence="2 3">F</strain>
    </source>
</reference>
<dbReference type="Proteomes" id="UP000235786">
    <property type="component" value="Unassembled WGS sequence"/>
</dbReference>
<feature type="compositionally biased region" description="Basic and acidic residues" evidence="1">
    <location>
        <begin position="98"/>
        <end position="107"/>
    </location>
</feature>
<sequence length="503" mass="56734">MLKKAKEKAMKKLSSTKGSGSKDQAHAGPSQAGQPQADPSQSGYSHSGRDKSHAGPSQASQSLPDPSHKASSHPGPTLAGGSTPADQAHSRPPSHTGRQSETEKPDPFQETIDNWPPSSVAHDNGKIHPHEYYGVSAANPDKNVSQEPLNWRVVSKLPPEERKRQIVARMNFFTQASPWAFRLPQWAFDFFIKRALDAGKITMAKPPRTIKLDREKVLEFEGWDKHELILADAYKSCRMNAACILPIMMDSIRKYQSLELSHRLALFLTNNISRQLPCKKVVAFGAGAMSYARPIEPWKGAGTIYPDLQPLRCQIQHAAVMSIHDLLERRLNRKLPLYLQDPFYVEEDAKAAKHFKMTILNPEFGHQEGWVELDEETFFIDASILPFGFYDRLFEITRPPAILAFCPCAPCPSKDKEKAIHSYTIMNIEKLDESNELIPRETMEYPGLGLQNWSATYMHNIKEYREIRLDENCYDWLNSPTLYLHESHDKKPGERSGSHSGPA</sequence>
<feature type="compositionally biased region" description="Basic residues" evidence="1">
    <location>
        <begin position="1"/>
        <end position="11"/>
    </location>
</feature>
<accession>A0A2J6RAZ5</accession>
<dbReference type="EMBL" id="KZ613952">
    <property type="protein sequence ID" value="PMD35688.1"/>
    <property type="molecule type" value="Genomic_DNA"/>
</dbReference>
<evidence type="ECO:0000256" key="1">
    <source>
        <dbReference type="SAM" id="MobiDB-lite"/>
    </source>
</evidence>